<protein>
    <submittedName>
        <fullName evidence="2">Membrane protein</fullName>
    </submittedName>
</protein>
<keyword evidence="1" id="KW-0472">Membrane</keyword>
<dbReference type="Pfam" id="PF06790">
    <property type="entry name" value="UPF0259"/>
    <property type="match status" value="1"/>
</dbReference>
<keyword evidence="1" id="KW-1133">Transmembrane helix</keyword>
<dbReference type="AlphaFoldDB" id="A0A023WMK1"/>
<sequence length="226" mass="25048">MNVLAILRDAWFFYSRHFLTIVRLCLPLILLESIARLALEHSLGKDAPPALDLLVGLIFYPLYVGALILYLDARSRGHDPALRAVYARALPLWPALAVLSGLGSLLILLGASLFVLPGIWVMVRIAFAEYLLVLRGLSPLAALKESFVLTRGHFLLILACVMTVLLPIWMLEVWIAAQLFAEQTPPLLPAMLLDAVVGLLQLLPTIMLFRCFMLCTAPPTRQPDND</sequence>
<keyword evidence="1" id="KW-0812">Transmembrane</keyword>
<dbReference type="PATRIC" id="fig|316.97.peg.538"/>
<evidence type="ECO:0000313" key="2">
    <source>
        <dbReference type="EMBL" id="AHY41417.1"/>
    </source>
</evidence>
<feature type="transmembrane region" description="Helical" evidence="1">
    <location>
        <begin position="121"/>
        <end position="143"/>
    </location>
</feature>
<feature type="transmembrane region" description="Helical" evidence="1">
    <location>
        <begin position="21"/>
        <end position="39"/>
    </location>
</feature>
<organism evidence="2 3">
    <name type="scientific">Stutzerimonas stutzeri</name>
    <name type="common">Pseudomonas stutzeri</name>
    <dbReference type="NCBI Taxonomy" id="316"/>
    <lineage>
        <taxon>Bacteria</taxon>
        <taxon>Pseudomonadati</taxon>
        <taxon>Pseudomonadota</taxon>
        <taxon>Gammaproteobacteria</taxon>
        <taxon>Pseudomonadales</taxon>
        <taxon>Pseudomonadaceae</taxon>
        <taxon>Stutzerimonas</taxon>
    </lineage>
</organism>
<evidence type="ECO:0000256" key="1">
    <source>
        <dbReference type="SAM" id="Phobius"/>
    </source>
</evidence>
<feature type="transmembrane region" description="Helical" evidence="1">
    <location>
        <begin position="187"/>
        <end position="209"/>
    </location>
</feature>
<dbReference type="EMBL" id="CP007509">
    <property type="protein sequence ID" value="AHY41417.1"/>
    <property type="molecule type" value="Genomic_DNA"/>
</dbReference>
<dbReference type="OrthoDB" id="6196264at2"/>
<proteinExistence type="predicted"/>
<reference evidence="2 3" key="1">
    <citation type="submission" date="2014-03" db="EMBL/GenBank/DDBJ databases">
        <title>Complete genome sequence of Pseudomonas stutzeri 19SMN4.</title>
        <authorList>
            <person name="Brunet-Galmes I."/>
            <person name="Nogales B."/>
            <person name="Busquets A."/>
            <person name="Pena A."/>
            <person name="Gomila M."/>
            <person name="Garcia-Valdes E."/>
            <person name="Lalucat J."/>
            <person name="Bennasar A."/>
            <person name="Bosch R."/>
        </authorList>
    </citation>
    <scope>NUCLEOTIDE SEQUENCE [LARGE SCALE GENOMIC DNA]</scope>
    <source>
        <strain evidence="2 3">19SMN4</strain>
    </source>
</reference>
<gene>
    <name evidence="2" type="ORF">UIB01_02645</name>
</gene>
<name>A0A023WMK1_STUST</name>
<feature type="transmembrane region" description="Helical" evidence="1">
    <location>
        <begin position="92"/>
        <end position="115"/>
    </location>
</feature>
<evidence type="ECO:0000313" key="3">
    <source>
        <dbReference type="Proteomes" id="UP000025238"/>
    </source>
</evidence>
<dbReference type="KEGG" id="pstu:UIB01_02645"/>
<feature type="transmembrane region" description="Helical" evidence="1">
    <location>
        <begin position="51"/>
        <end position="71"/>
    </location>
</feature>
<accession>A0A023WMK1</accession>
<dbReference type="Proteomes" id="UP000025238">
    <property type="component" value="Chromosome"/>
</dbReference>
<feature type="transmembrane region" description="Helical" evidence="1">
    <location>
        <begin position="155"/>
        <end position="181"/>
    </location>
</feature>